<dbReference type="Pfam" id="PF09339">
    <property type="entry name" value="HTH_IclR"/>
    <property type="match status" value="1"/>
</dbReference>
<dbReference type="RefSeq" id="WP_243304936.1">
    <property type="nucleotide sequence ID" value="NZ_JALGBI010000001.1"/>
</dbReference>
<comment type="caution">
    <text evidence="6">The sequence shown here is derived from an EMBL/GenBank/DDBJ whole genome shotgun (WGS) entry which is preliminary data.</text>
</comment>
<keyword evidence="7" id="KW-1185">Reference proteome</keyword>
<name>A0A9X1VSK5_9BURK</name>
<dbReference type="EMBL" id="JALGBI010000001">
    <property type="protein sequence ID" value="MCJ0762568.1"/>
    <property type="molecule type" value="Genomic_DNA"/>
</dbReference>
<proteinExistence type="predicted"/>
<dbReference type="GO" id="GO:0003677">
    <property type="term" value="F:DNA binding"/>
    <property type="evidence" value="ECO:0007669"/>
    <property type="project" value="UniProtKB-KW"/>
</dbReference>
<reference evidence="6" key="1">
    <citation type="submission" date="2022-03" db="EMBL/GenBank/DDBJ databases">
        <authorList>
            <person name="Woo C.Y."/>
        </authorList>
    </citation>
    <scope>NUCLEOTIDE SEQUENCE</scope>
    <source>
        <strain evidence="6">CYS-02</strain>
    </source>
</reference>
<dbReference type="PROSITE" id="PS51078">
    <property type="entry name" value="ICLR_ED"/>
    <property type="match status" value="1"/>
</dbReference>
<dbReference type="InterPro" id="IPR036390">
    <property type="entry name" value="WH_DNA-bd_sf"/>
</dbReference>
<keyword evidence="3" id="KW-0804">Transcription</keyword>
<accession>A0A9X1VSK5</accession>
<dbReference type="GO" id="GO:0045892">
    <property type="term" value="P:negative regulation of DNA-templated transcription"/>
    <property type="evidence" value="ECO:0007669"/>
    <property type="project" value="TreeGrafter"/>
</dbReference>
<dbReference type="InterPro" id="IPR036388">
    <property type="entry name" value="WH-like_DNA-bd_sf"/>
</dbReference>
<dbReference type="Proteomes" id="UP001139447">
    <property type="component" value="Unassembled WGS sequence"/>
</dbReference>
<evidence type="ECO:0000256" key="3">
    <source>
        <dbReference type="ARBA" id="ARBA00023163"/>
    </source>
</evidence>
<evidence type="ECO:0000256" key="2">
    <source>
        <dbReference type="ARBA" id="ARBA00023125"/>
    </source>
</evidence>
<dbReference type="PANTHER" id="PTHR30136">
    <property type="entry name" value="HELIX-TURN-HELIX TRANSCRIPTIONAL REGULATOR, ICLR FAMILY"/>
    <property type="match status" value="1"/>
</dbReference>
<feature type="domain" description="IclR-ED" evidence="5">
    <location>
        <begin position="65"/>
        <end position="248"/>
    </location>
</feature>
<organism evidence="6 7">
    <name type="scientific">Variovorax terrae</name>
    <dbReference type="NCBI Taxonomy" id="2923278"/>
    <lineage>
        <taxon>Bacteria</taxon>
        <taxon>Pseudomonadati</taxon>
        <taxon>Pseudomonadota</taxon>
        <taxon>Betaproteobacteria</taxon>
        <taxon>Burkholderiales</taxon>
        <taxon>Comamonadaceae</taxon>
        <taxon>Variovorax</taxon>
    </lineage>
</organism>
<sequence length="253" mass="26924">MNNTLIKGLQLLEVLASRDGTAGVSELALELGMGKSNVHRTLQALVELGYVVNEDSRGAYRASLKIWEVGARVIARLDVRRAASPAMQWLLEETRETVHLSVLDGDQVVYVDKLDSPEPVRAYSEIGGRAPAYCVATGKALLAWRDKPPALLRPAASPRQAFTPATLTDPAELVRELARIRAQGYAVNRGEWRASVWGVAAPIVDGTGQVVAAIGLSGPATRIKPTRVKSLAGLVTEAAQRVSDTLAVGGDAG</sequence>
<dbReference type="SUPFAM" id="SSF46785">
    <property type="entry name" value="Winged helix' DNA-binding domain"/>
    <property type="match status" value="1"/>
</dbReference>
<evidence type="ECO:0000256" key="1">
    <source>
        <dbReference type="ARBA" id="ARBA00023015"/>
    </source>
</evidence>
<dbReference type="Pfam" id="PF01614">
    <property type="entry name" value="IclR_C"/>
    <property type="match status" value="1"/>
</dbReference>
<gene>
    <name evidence="6" type="ORF">MMF98_05020</name>
</gene>
<protein>
    <submittedName>
        <fullName evidence="6">IclR family transcriptional regulator</fullName>
    </submittedName>
</protein>
<dbReference type="Gene3D" id="1.10.10.10">
    <property type="entry name" value="Winged helix-like DNA-binding domain superfamily/Winged helix DNA-binding domain"/>
    <property type="match status" value="1"/>
</dbReference>
<dbReference type="GO" id="GO:0003700">
    <property type="term" value="F:DNA-binding transcription factor activity"/>
    <property type="evidence" value="ECO:0007669"/>
    <property type="project" value="TreeGrafter"/>
</dbReference>
<dbReference type="SUPFAM" id="SSF55781">
    <property type="entry name" value="GAF domain-like"/>
    <property type="match status" value="1"/>
</dbReference>
<dbReference type="PROSITE" id="PS51077">
    <property type="entry name" value="HTH_ICLR"/>
    <property type="match status" value="1"/>
</dbReference>
<dbReference type="Gene3D" id="3.30.450.40">
    <property type="match status" value="1"/>
</dbReference>
<evidence type="ECO:0000259" key="5">
    <source>
        <dbReference type="PROSITE" id="PS51078"/>
    </source>
</evidence>
<dbReference type="InterPro" id="IPR005471">
    <property type="entry name" value="Tscrpt_reg_IclR_N"/>
</dbReference>
<evidence type="ECO:0000313" key="7">
    <source>
        <dbReference type="Proteomes" id="UP001139447"/>
    </source>
</evidence>
<dbReference type="PANTHER" id="PTHR30136:SF24">
    <property type="entry name" value="HTH-TYPE TRANSCRIPTIONAL REPRESSOR ALLR"/>
    <property type="match status" value="1"/>
</dbReference>
<evidence type="ECO:0000259" key="4">
    <source>
        <dbReference type="PROSITE" id="PS51077"/>
    </source>
</evidence>
<feature type="domain" description="HTH iclR-type" evidence="4">
    <location>
        <begin position="2"/>
        <end position="64"/>
    </location>
</feature>
<keyword evidence="2" id="KW-0238">DNA-binding</keyword>
<dbReference type="AlphaFoldDB" id="A0A9X1VSK5"/>
<dbReference type="SMART" id="SM00346">
    <property type="entry name" value="HTH_ICLR"/>
    <property type="match status" value="1"/>
</dbReference>
<keyword evidence="1" id="KW-0805">Transcription regulation</keyword>
<dbReference type="InterPro" id="IPR029016">
    <property type="entry name" value="GAF-like_dom_sf"/>
</dbReference>
<evidence type="ECO:0000313" key="6">
    <source>
        <dbReference type="EMBL" id="MCJ0762568.1"/>
    </source>
</evidence>
<dbReference type="InterPro" id="IPR050707">
    <property type="entry name" value="HTH_MetabolicPath_Reg"/>
</dbReference>
<dbReference type="InterPro" id="IPR014757">
    <property type="entry name" value="Tscrpt_reg_IclR_C"/>
</dbReference>